<evidence type="ECO:0000313" key="2">
    <source>
        <dbReference type="EMBL" id="PYC22601.1"/>
    </source>
</evidence>
<dbReference type="GO" id="GO:0016301">
    <property type="term" value="F:kinase activity"/>
    <property type="evidence" value="ECO:0007669"/>
    <property type="project" value="UniProtKB-KW"/>
</dbReference>
<feature type="domain" description="NACHT" evidence="1">
    <location>
        <begin position="3"/>
        <end position="120"/>
    </location>
</feature>
<protein>
    <submittedName>
        <fullName evidence="2">Shikimate kinase</fullName>
    </submittedName>
</protein>
<reference evidence="2 3" key="1">
    <citation type="submission" date="2018-06" db="EMBL/GenBank/DDBJ databases">
        <title>Pseudomonas diversity within urban Lake Michigan freshwaters.</title>
        <authorList>
            <person name="Batrich M."/>
            <person name="Hatzopoulos T."/>
            <person name="Putonti C."/>
        </authorList>
    </citation>
    <scope>NUCLEOTIDE SEQUENCE [LARGE SCALE GENOMIC DNA]</scope>
    <source>
        <strain evidence="2 3">MB-090714</strain>
    </source>
</reference>
<dbReference type="PANTHER" id="PTHR37816:SF1">
    <property type="entry name" value="TOXIN"/>
    <property type="match status" value="1"/>
</dbReference>
<keyword evidence="2" id="KW-0418">Kinase</keyword>
<name>A0A2V4KLP4_AQUAC</name>
<dbReference type="OrthoDB" id="5296079at2"/>
<dbReference type="InterPro" id="IPR007111">
    <property type="entry name" value="NACHT_NTPase"/>
</dbReference>
<gene>
    <name evidence="2" type="ORF">DMO17_14160</name>
</gene>
<sequence length="172" mass="19106">MKVILLGNAGAGKSTLAHHLQVHSPAARLSLDQVAFLEGAQRRSLEDSIAEVREFIAAHSSWIIEGCYADIIAAVVNECEALIFLNPGIDTCIAHCRARPWEPEKFSTRQEQDANLDNLIAWVRTYATRDDEYGLRRHQALYQSFAGKKRELNAPAAPESIRQWLSAGPTPL</sequence>
<comment type="caution">
    <text evidence="2">The sequence shown here is derived from an EMBL/GenBank/DDBJ whole genome shotgun (WGS) entry which is preliminary data.</text>
</comment>
<dbReference type="PANTHER" id="PTHR37816">
    <property type="entry name" value="YALI0E33011P"/>
    <property type="match status" value="1"/>
</dbReference>
<evidence type="ECO:0000259" key="1">
    <source>
        <dbReference type="Pfam" id="PF05729"/>
    </source>
</evidence>
<dbReference type="InterPro" id="IPR052922">
    <property type="entry name" value="Cytidylate_Kinase-2"/>
</dbReference>
<proteinExistence type="predicted"/>
<dbReference type="Gene3D" id="3.40.50.300">
    <property type="entry name" value="P-loop containing nucleotide triphosphate hydrolases"/>
    <property type="match status" value="1"/>
</dbReference>
<dbReference type="EMBL" id="QJRX01000007">
    <property type="protein sequence ID" value="PYC22601.1"/>
    <property type="molecule type" value="Genomic_DNA"/>
</dbReference>
<dbReference type="AlphaFoldDB" id="A0A2V4KLP4"/>
<dbReference type="SUPFAM" id="SSF52540">
    <property type="entry name" value="P-loop containing nucleoside triphosphate hydrolases"/>
    <property type="match status" value="1"/>
</dbReference>
<dbReference type="InterPro" id="IPR027417">
    <property type="entry name" value="P-loop_NTPase"/>
</dbReference>
<evidence type="ECO:0000313" key="3">
    <source>
        <dbReference type="Proteomes" id="UP000248146"/>
    </source>
</evidence>
<dbReference type="Proteomes" id="UP000248146">
    <property type="component" value="Unassembled WGS sequence"/>
</dbReference>
<keyword evidence="2" id="KW-0808">Transferase</keyword>
<dbReference type="Pfam" id="PF05729">
    <property type="entry name" value="NACHT"/>
    <property type="match status" value="1"/>
</dbReference>
<organism evidence="2 3">
    <name type="scientific">Aquipseudomonas alcaligenes</name>
    <name type="common">Pseudomonas alcaligenes</name>
    <dbReference type="NCBI Taxonomy" id="43263"/>
    <lineage>
        <taxon>Bacteria</taxon>
        <taxon>Pseudomonadati</taxon>
        <taxon>Pseudomonadota</taxon>
        <taxon>Gammaproteobacteria</taxon>
        <taxon>Pseudomonadales</taxon>
        <taxon>Pseudomonadaceae</taxon>
        <taxon>Aquipseudomonas</taxon>
    </lineage>
</organism>
<accession>A0A2V4KLP4</accession>
<dbReference type="RefSeq" id="WP_110683138.1">
    <property type="nucleotide sequence ID" value="NZ_QJRX01000007.1"/>
</dbReference>